<dbReference type="Gene3D" id="3.30.1360.10">
    <property type="entry name" value="RNA polymerase, RBP11-like subunit"/>
    <property type="match status" value="1"/>
</dbReference>
<dbReference type="PROSITE" id="PS01154">
    <property type="entry name" value="RNA_POL_L_13KD"/>
    <property type="match status" value="1"/>
</dbReference>
<dbReference type="GO" id="GO:0006383">
    <property type="term" value="P:transcription by RNA polymerase III"/>
    <property type="evidence" value="ECO:0007669"/>
    <property type="project" value="TreeGrafter"/>
</dbReference>
<dbReference type="GO" id="GO:0005736">
    <property type="term" value="C:RNA polymerase I complex"/>
    <property type="evidence" value="ECO:0007669"/>
    <property type="project" value="TreeGrafter"/>
</dbReference>
<dbReference type="SUPFAM" id="SSF55257">
    <property type="entry name" value="RBP11-like subunits of RNA polymerase"/>
    <property type="match status" value="1"/>
</dbReference>
<dbReference type="FunFam" id="3.30.1360.10:FF:000006">
    <property type="entry name" value="DNA-directed RNA polymerases I and III subunit RPAC2"/>
    <property type="match status" value="1"/>
</dbReference>
<dbReference type="InterPro" id="IPR036603">
    <property type="entry name" value="RBP11-like"/>
</dbReference>
<dbReference type="PANTHER" id="PTHR13946">
    <property type="entry name" value="DNA-DIRECTED RNA POLYMERASE I,II,III"/>
    <property type="match status" value="1"/>
</dbReference>
<gene>
    <name evidence="8" type="ORF">FSB_LOCUS23452</name>
</gene>
<proteinExistence type="inferred from homology"/>
<evidence type="ECO:0000313" key="8">
    <source>
        <dbReference type="EMBL" id="SPC95570.1"/>
    </source>
</evidence>
<dbReference type="InterPro" id="IPR009025">
    <property type="entry name" value="RBP11-like_dimer"/>
</dbReference>
<sequence length="105" mass="11660">MEHGSVSDNTQATFSLSDEDHTLANAIRFSLNQDPRVSFTGYSIPHPSENRVNIRVQTTGAPAREALKDASQDLMMMCQHVRSTFDKAVADYKLKNPEDSDTNST</sequence>
<dbReference type="CDD" id="cd07029">
    <property type="entry name" value="RNAP_I_III_AC19"/>
    <property type="match status" value="1"/>
</dbReference>
<evidence type="ECO:0000256" key="3">
    <source>
        <dbReference type="ARBA" id="ARBA00022478"/>
    </source>
</evidence>
<accession>A0A2N9G7Y9</accession>
<comment type="similarity">
    <text evidence="6">Belongs to the archaeal Rpo11/eukaryotic RPB11/RPC19 RNA polymerase subunit family.</text>
</comment>
<dbReference type="GO" id="GO:0046983">
    <property type="term" value="F:protein dimerization activity"/>
    <property type="evidence" value="ECO:0007669"/>
    <property type="project" value="InterPro"/>
</dbReference>
<dbReference type="EMBL" id="OIVN01001580">
    <property type="protein sequence ID" value="SPC95570.1"/>
    <property type="molecule type" value="Genomic_DNA"/>
</dbReference>
<comment type="subcellular location">
    <subcellularLocation>
        <location evidence="1">Nucleus</location>
    </subcellularLocation>
</comment>
<name>A0A2N9G7Y9_FAGSY</name>
<dbReference type="GO" id="GO:0006362">
    <property type="term" value="P:transcription elongation by RNA polymerase I"/>
    <property type="evidence" value="ECO:0007669"/>
    <property type="project" value="TreeGrafter"/>
</dbReference>
<keyword evidence="3" id="KW-0240">DNA-directed RNA polymerase</keyword>
<keyword evidence="4" id="KW-0804">Transcription</keyword>
<dbReference type="InterPro" id="IPR008193">
    <property type="entry name" value="RNA_pol_Rpb11_13-16kDa_CS"/>
</dbReference>
<feature type="domain" description="DNA-directed RNA polymerase RBP11-like dimerisation" evidence="7">
    <location>
        <begin position="12"/>
        <end position="83"/>
    </location>
</feature>
<evidence type="ECO:0000256" key="2">
    <source>
        <dbReference type="ARBA" id="ARBA00022079"/>
    </source>
</evidence>
<dbReference type="Pfam" id="PF13656">
    <property type="entry name" value="RNA_pol_L_2"/>
    <property type="match status" value="1"/>
</dbReference>
<dbReference type="HAMAP" id="MF_00261">
    <property type="entry name" value="RNApol_arch_Rpo11"/>
    <property type="match status" value="1"/>
</dbReference>
<dbReference type="InterPro" id="IPR022905">
    <property type="entry name" value="Rpo11-like"/>
</dbReference>
<dbReference type="AlphaFoldDB" id="A0A2N9G7Y9"/>
<evidence type="ECO:0000259" key="7">
    <source>
        <dbReference type="Pfam" id="PF13656"/>
    </source>
</evidence>
<dbReference type="GO" id="GO:0003899">
    <property type="term" value="F:DNA-directed RNA polymerase activity"/>
    <property type="evidence" value="ECO:0007669"/>
    <property type="project" value="InterPro"/>
</dbReference>
<reference evidence="8" key="1">
    <citation type="submission" date="2018-02" db="EMBL/GenBank/DDBJ databases">
        <authorList>
            <person name="Cohen D.B."/>
            <person name="Kent A.D."/>
        </authorList>
    </citation>
    <scope>NUCLEOTIDE SEQUENCE</scope>
</reference>
<evidence type="ECO:0000256" key="4">
    <source>
        <dbReference type="ARBA" id="ARBA00023163"/>
    </source>
</evidence>
<dbReference type="PANTHER" id="PTHR13946:SF28">
    <property type="entry name" value="DNA-DIRECTED RNA POLYMERASES I AND III SUBUNIT RPAC2"/>
    <property type="match status" value="1"/>
</dbReference>
<evidence type="ECO:0000256" key="5">
    <source>
        <dbReference type="ARBA" id="ARBA00023242"/>
    </source>
</evidence>
<keyword evidence="5" id="KW-0539">Nucleus</keyword>
<dbReference type="GO" id="GO:0003677">
    <property type="term" value="F:DNA binding"/>
    <property type="evidence" value="ECO:0007669"/>
    <property type="project" value="InterPro"/>
</dbReference>
<organism evidence="8">
    <name type="scientific">Fagus sylvatica</name>
    <name type="common">Beechnut</name>
    <dbReference type="NCBI Taxonomy" id="28930"/>
    <lineage>
        <taxon>Eukaryota</taxon>
        <taxon>Viridiplantae</taxon>
        <taxon>Streptophyta</taxon>
        <taxon>Embryophyta</taxon>
        <taxon>Tracheophyta</taxon>
        <taxon>Spermatophyta</taxon>
        <taxon>Magnoliopsida</taxon>
        <taxon>eudicotyledons</taxon>
        <taxon>Gunneridae</taxon>
        <taxon>Pentapetalae</taxon>
        <taxon>rosids</taxon>
        <taxon>fabids</taxon>
        <taxon>Fagales</taxon>
        <taxon>Fagaceae</taxon>
        <taxon>Fagus</taxon>
    </lineage>
</organism>
<dbReference type="GO" id="GO:0005666">
    <property type="term" value="C:RNA polymerase III complex"/>
    <property type="evidence" value="ECO:0007669"/>
    <property type="project" value="TreeGrafter"/>
</dbReference>
<evidence type="ECO:0000256" key="6">
    <source>
        <dbReference type="ARBA" id="ARBA00025751"/>
    </source>
</evidence>
<evidence type="ECO:0000256" key="1">
    <source>
        <dbReference type="ARBA" id="ARBA00004123"/>
    </source>
</evidence>
<dbReference type="InterPro" id="IPR033898">
    <property type="entry name" value="RNAP_AC19"/>
</dbReference>
<protein>
    <recommendedName>
        <fullName evidence="2">DNA-directed RNA polymerases I and III subunit RPAC2</fullName>
    </recommendedName>
</protein>